<dbReference type="STRING" id="8090.ENSORLP00000034504"/>
<dbReference type="InParanoid" id="A0A3B3HRI0"/>
<dbReference type="Pfam" id="PF00014">
    <property type="entry name" value="Kunitz_BPTI"/>
    <property type="match status" value="1"/>
</dbReference>
<dbReference type="PROSITE" id="PS50279">
    <property type="entry name" value="BPTI_KUNITZ_2"/>
    <property type="match status" value="1"/>
</dbReference>
<dbReference type="PRINTS" id="PR00759">
    <property type="entry name" value="BASICPTASE"/>
</dbReference>
<reference evidence="3" key="3">
    <citation type="submission" date="2025-09" db="UniProtKB">
        <authorList>
            <consortium name="Ensembl"/>
        </authorList>
    </citation>
    <scope>IDENTIFICATION</scope>
    <source>
        <strain evidence="3">Hd-rR</strain>
    </source>
</reference>
<name>A0A3B3HRI0_ORYLA</name>
<keyword evidence="1" id="KW-1015">Disulfide bond</keyword>
<dbReference type="GO" id="GO:0005615">
    <property type="term" value="C:extracellular space"/>
    <property type="evidence" value="ECO:0000318"/>
    <property type="project" value="GO_Central"/>
</dbReference>
<reference evidence="3" key="2">
    <citation type="submission" date="2025-08" db="UniProtKB">
        <authorList>
            <consortium name="Ensembl"/>
        </authorList>
    </citation>
    <scope>IDENTIFICATION</scope>
    <source>
        <strain evidence="3">Hd-rR</strain>
    </source>
</reference>
<dbReference type="PANTHER" id="PTHR10083">
    <property type="entry name" value="KUNITZ-TYPE PROTEASE INHIBITOR-RELATED"/>
    <property type="match status" value="1"/>
</dbReference>
<dbReference type="SMART" id="SM00131">
    <property type="entry name" value="KU"/>
    <property type="match status" value="1"/>
</dbReference>
<dbReference type="InterPro" id="IPR020901">
    <property type="entry name" value="Prtase_inh_Kunz-CS"/>
</dbReference>
<reference evidence="3 4" key="1">
    <citation type="journal article" date="2007" name="Nature">
        <title>The medaka draft genome and insights into vertebrate genome evolution.</title>
        <authorList>
            <person name="Kasahara M."/>
            <person name="Naruse K."/>
            <person name="Sasaki S."/>
            <person name="Nakatani Y."/>
            <person name="Qu W."/>
            <person name="Ahsan B."/>
            <person name="Yamada T."/>
            <person name="Nagayasu Y."/>
            <person name="Doi K."/>
            <person name="Kasai Y."/>
            <person name="Jindo T."/>
            <person name="Kobayashi D."/>
            <person name="Shimada A."/>
            <person name="Toyoda A."/>
            <person name="Kuroki Y."/>
            <person name="Fujiyama A."/>
            <person name="Sasaki T."/>
            <person name="Shimizu A."/>
            <person name="Asakawa S."/>
            <person name="Shimizu N."/>
            <person name="Hashimoto S."/>
            <person name="Yang J."/>
            <person name="Lee Y."/>
            <person name="Matsushima K."/>
            <person name="Sugano S."/>
            <person name="Sakaizumi M."/>
            <person name="Narita T."/>
            <person name="Ohishi K."/>
            <person name="Haga S."/>
            <person name="Ohta F."/>
            <person name="Nomoto H."/>
            <person name="Nogata K."/>
            <person name="Morishita T."/>
            <person name="Endo T."/>
            <person name="Shin-I T."/>
            <person name="Takeda H."/>
            <person name="Morishita S."/>
            <person name="Kohara Y."/>
        </authorList>
    </citation>
    <scope>NUCLEOTIDE SEQUENCE [LARGE SCALE GENOMIC DNA]</scope>
    <source>
        <strain evidence="3 4">Hd-rR</strain>
    </source>
</reference>
<dbReference type="Bgee" id="ENSORLG00000025276">
    <property type="expression patterns" value="Expressed in muscle tissue and 13 other cell types or tissues"/>
</dbReference>
<accession>A0A3B3HRI0</accession>
<feature type="domain" description="BPTI/Kunitz inhibitor" evidence="2">
    <location>
        <begin position="83"/>
        <end position="133"/>
    </location>
</feature>
<dbReference type="InterPro" id="IPR036880">
    <property type="entry name" value="Kunitz_BPTI_sf"/>
</dbReference>
<evidence type="ECO:0000313" key="3">
    <source>
        <dbReference type="Ensembl" id="ENSORLP00000034504.1"/>
    </source>
</evidence>
<dbReference type="Proteomes" id="UP000001038">
    <property type="component" value="Chromosome 16"/>
</dbReference>
<dbReference type="PANTHER" id="PTHR10083:SF375">
    <property type="entry name" value="BPTI_KUNITZ INHIBITOR DOMAIN-CONTAINING PROTEIN"/>
    <property type="match status" value="1"/>
</dbReference>
<dbReference type="GO" id="GO:0004867">
    <property type="term" value="F:serine-type endopeptidase inhibitor activity"/>
    <property type="evidence" value="ECO:0000318"/>
    <property type="project" value="GO_Central"/>
</dbReference>
<evidence type="ECO:0000313" key="4">
    <source>
        <dbReference type="Proteomes" id="UP000001038"/>
    </source>
</evidence>
<dbReference type="SUPFAM" id="SSF57362">
    <property type="entry name" value="BPTI-like"/>
    <property type="match status" value="1"/>
</dbReference>
<keyword evidence="4" id="KW-1185">Reference proteome</keyword>
<dbReference type="InterPro" id="IPR050098">
    <property type="entry name" value="TFPI/VKTCI-like"/>
</dbReference>
<dbReference type="FunFam" id="4.10.410.10:FF:000020">
    <property type="entry name" value="Collagen, type VI, alpha 3"/>
    <property type="match status" value="1"/>
</dbReference>
<dbReference type="Gene3D" id="4.10.410.10">
    <property type="entry name" value="Pancreatic trypsin inhibitor Kunitz domain"/>
    <property type="match status" value="1"/>
</dbReference>
<evidence type="ECO:0000256" key="1">
    <source>
        <dbReference type="ARBA" id="ARBA00023157"/>
    </source>
</evidence>
<dbReference type="Ensembl" id="ENSORLT00000029380.1">
    <property type="protein sequence ID" value="ENSORLP00000034504.1"/>
    <property type="gene ID" value="ENSORLG00000025276.1"/>
</dbReference>
<protein>
    <recommendedName>
        <fullName evidence="2">BPTI/Kunitz inhibitor domain-containing protein</fullName>
    </recommendedName>
</protein>
<dbReference type="GeneTree" id="ENSGT01030000235163"/>
<evidence type="ECO:0000259" key="2">
    <source>
        <dbReference type="PROSITE" id="PS50279"/>
    </source>
</evidence>
<proteinExistence type="predicted"/>
<organism evidence="3 4">
    <name type="scientific">Oryzias latipes</name>
    <name type="common">Japanese rice fish</name>
    <name type="synonym">Japanese killifish</name>
    <dbReference type="NCBI Taxonomy" id="8090"/>
    <lineage>
        <taxon>Eukaryota</taxon>
        <taxon>Metazoa</taxon>
        <taxon>Chordata</taxon>
        <taxon>Craniata</taxon>
        <taxon>Vertebrata</taxon>
        <taxon>Euteleostomi</taxon>
        <taxon>Actinopterygii</taxon>
        <taxon>Neopterygii</taxon>
        <taxon>Teleostei</taxon>
        <taxon>Neoteleostei</taxon>
        <taxon>Acanthomorphata</taxon>
        <taxon>Ovalentaria</taxon>
        <taxon>Atherinomorphae</taxon>
        <taxon>Beloniformes</taxon>
        <taxon>Adrianichthyidae</taxon>
        <taxon>Oryziinae</taxon>
        <taxon>Oryzias</taxon>
    </lineage>
</organism>
<dbReference type="AlphaFoldDB" id="A0A3B3HRI0"/>
<sequence length="137" mass="14145">MAAWSAERASLGGSWLVPGVGAGGCPELLGGGGVLVWGCGRPSPVGLCVGFSRRGGGAALLVGLGRRSLSLRASLASGSGDACRQPLDQGSCQTYAMMWFFDSNETKCAPFWYGGCGGNQNRFSTEEECQTVCLEGR</sequence>
<dbReference type="PROSITE" id="PS00280">
    <property type="entry name" value="BPTI_KUNITZ_1"/>
    <property type="match status" value="1"/>
</dbReference>
<dbReference type="InterPro" id="IPR002223">
    <property type="entry name" value="Kunitz_BPTI"/>
</dbReference>